<evidence type="ECO:0000313" key="5">
    <source>
        <dbReference type="EMBL" id="EAY16625.1"/>
    </source>
</evidence>
<keyword evidence="6" id="KW-1185">Reference proteome</keyword>
<feature type="transmembrane region" description="Helical" evidence="4">
    <location>
        <begin position="280"/>
        <end position="297"/>
    </location>
</feature>
<dbReference type="InterPro" id="IPR002110">
    <property type="entry name" value="Ankyrin_rpt"/>
</dbReference>
<keyword evidence="4" id="KW-0812">Transmembrane</keyword>
<dbReference type="SMART" id="SM00248">
    <property type="entry name" value="ANK"/>
    <property type="match status" value="4"/>
</dbReference>
<dbReference type="SUPFAM" id="SSF48403">
    <property type="entry name" value="Ankyrin repeat"/>
    <property type="match status" value="1"/>
</dbReference>
<evidence type="ECO:0000313" key="6">
    <source>
        <dbReference type="Proteomes" id="UP000001542"/>
    </source>
</evidence>
<dbReference type="AlphaFoldDB" id="A2DSP5"/>
<keyword evidence="4" id="KW-1133">Transmembrane helix</keyword>
<organism evidence="5 6">
    <name type="scientific">Trichomonas vaginalis (strain ATCC PRA-98 / G3)</name>
    <dbReference type="NCBI Taxonomy" id="412133"/>
    <lineage>
        <taxon>Eukaryota</taxon>
        <taxon>Metamonada</taxon>
        <taxon>Parabasalia</taxon>
        <taxon>Trichomonadida</taxon>
        <taxon>Trichomonadidae</taxon>
        <taxon>Trichomonas</taxon>
    </lineage>
</organism>
<dbReference type="VEuPathDB" id="TrichDB:TVAGG3_0376750"/>
<sequence>MVEILISNGAETTINDSDHGFSLLHVATIVKNRKIIDILIKYGVRVNDNSNKFGLTPLLLASLLNYKEIVQYLISRGAEVDTTDKYGNNAIAYALLYNNKEFMETALNRFHQEIDSINYKTFDLERNNKDLIKLLISYHVNIRGQNTHGNSLLHIAALMSNPKNAEILISQGVEVNSFNKFDQTPLDMAVMRYKRDHNQDSLDSDQEDNKEFVDFDKEDFLDSGTRNSKDFLDLLEKKSEMVALLRLNGGISNSNREIKNKDITHMMFDYFWDRRNRPKFQFWNFFILINITLYVGRQIQAFTNNFMKLLLKAFRLILVGVGVIYILRYAIRVYLSYYEHSLFWD</sequence>
<dbReference type="VEuPathDB" id="TrichDB:TVAG_434620"/>
<dbReference type="Proteomes" id="UP000001542">
    <property type="component" value="Unassembled WGS sequence"/>
</dbReference>
<dbReference type="PANTHER" id="PTHR24193">
    <property type="entry name" value="ANKYRIN REPEAT PROTEIN"/>
    <property type="match status" value="1"/>
</dbReference>
<dbReference type="eggNOG" id="KOG4412">
    <property type="taxonomic scope" value="Eukaryota"/>
</dbReference>
<name>A2DSP5_TRIV3</name>
<dbReference type="InterPro" id="IPR036770">
    <property type="entry name" value="Ankyrin_rpt-contain_sf"/>
</dbReference>
<dbReference type="InterPro" id="IPR050663">
    <property type="entry name" value="Ankyrin-SOCS_Box"/>
</dbReference>
<evidence type="ECO:0000256" key="2">
    <source>
        <dbReference type="ARBA" id="ARBA00023043"/>
    </source>
</evidence>
<protein>
    <submittedName>
        <fullName evidence="5">Uncharacterized protein</fullName>
    </submittedName>
</protein>
<evidence type="ECO:0000256" key="3">
    <source>
        <dbReference type="PROSITE-ProRule" id="PRU00023"/>
    </source>
</evidence>
<keyword evidence="2 3" id="KW-0040">ANK repeat</keyword>
<keyword evidence="1" id="KW-0677">Repeat</keyword>
<accession>A2DSP5</accession>
<dbReference type="InParanoid" id="A2DSP5"/>
<feature type="repeat" description="ANK" evidence="3">
    <location>
        <begin position="53"/>
        <end position="85"/>
    </location>
</feature>
<dbReference type="STRING" id="5722.A2DSP5"/>
<dbReference type="Pfam" id="PF12796">
    <property type="entry name" value="Ank_2"/>
    <property type="match status" value="2"/>
</dbReference>
<feature type="repeat" description="ANK" evidence="3">
    <location>
        <begin position="19"/>
        <end position="51"/>
    </location>
</feature>
<evidence type="ECO:0000256" key="1">
    <source>
        <dbReference type="ARBA" id="ARBA00022737"/>
    </source>
</evidence>
<feature type="transmembrane region" description="Helical" evidence="4">
    <location>
        <begin position="309"/>
        <end position="331"/>
    </location>
</feature>
<feature type="repeat" description="ANK" evidence="3">
    <location>
        <begin position="148"/>
        <end position="180"/>
    </location>
</feature>
<dbReference type="EMBL" id="DS113240">
    <property type="protein sequence ID" value="EAY16625.1"/>
    <property type="molecule type" value="Genomic_DNA"/>
</dbReference>
<dbReference type="PROSITE" id="PS50088">
    <property type="entry name" value="ANK_REPEAT"/>
    <property type="match status" value="3"/>
</dbReference>
<dbReference type="RefSeq" id="XP_001328848.1">
    <property type="nucleotide sequence ID" value="XM_001328813.1"/>
</dbReference>
<proteinExistence type="predicted"/>
<keyword evidence="4" id="KW-0472">Membrane</keyword>
<reference evidence="5" key="2">
    <citation type="journal article" date="2007" name="Science">
        <title>Draft genome sequence of the sexually transmitted pathogen Trichomonas vaginalis.</title>
        <authorList>
            <person name="Carlton J.M."/>
            <person name="Hirt R.P."/>
            <person name="Silva J.C."/>
            <person name="Delcher A.L."/>
            <person name="Schatz M."/>
            <person name="Zhao Q."/>
            <person name="Wortman J.R."/>
            <person name="Bidwell S.L."/>
            <person name="Alsmark U.C.M."/>
            <person name="Besteiro S."/>
            <person name="Sicheritz-Ponten T."/>
            <person name="Noel C.J."/>
            <person name="Dacks J.B."/>
            <person name="Foster P.G."/>
            <person name="Simillion C."/>
            <person name="Van de Peer Y."/>
            <person name="Miranda-Saavedra D."/>
            <person name="Barton G.J."/>
            <person name="Westrop G.D."/>
            <person name="Mueller S."/>
            <person name="Dessi D."/>
            <person name="Fiori P.L."/>
            <person name="Ren Q."/>
            <person name="Paulsen I."/>
            <person name="Zhang H."/>
            <person name="Bastida-Corcuera F.D."/>
            <person name="Simoes-Barbosa A."/>
            <person name="Brown M.T."/>
            <person name="Hayes R.D."/>
            <person name="Mukherjee M."/>
            <person name="Okumura C.Y."/>
            <person name="Schneider R."/>
            <person name="Smith A.J."/>
            <person name="Vanacova S."/>
            <person name="Villalvazo M."/>
            <person name="Haas B.J."/>
            <person name="Pertea M."/>
            <person name="Feldblyum T.V."/>
            <person name="Utterback T.R."/>
            <person name="Shu C.L."/>
            <person name="Osoegawa K."/>
            <person name="de Jong P.J."/>
            <person name="Hrdy I."/>
            <person name="Horvathova L."/>
            <person name="Zubacova Z."/>
            <person name="Dolezal P."/>
            <person name="Malik S.B."/>
            <person name="Logsdon J.M. Jr."/>
            <person name="Henze K."/>
            <person name="Gupta A."/>
            <person name="Wang C.C."/>
            <person name="Dunne R.L."/>
            <person name="Upcroft J.A."/>
            <person name="Upcroft P."/>
            <person name="White O."/>
            <person name="Salzberg S.L."/>
            <person name="Tang P."/>
            <person name="Chiu C.-H."/>
            <person name="Lee Y.-S."/>
            <person name="Embley T.M."/>
            <person name="Coombs G.H."/>
            <person name="Mottram J.C."/>
            <person name="Tachezy J."/>
            <person name="Fraser-Liggett C.M."/>
            <person name="Johnson P.J."/>
        </authorList>
    </citation>
    <scope>NUCLEOTIDE SEQUENCE [LARGE SCALE GENOMIC DNA]</scope>
    <source>
        <strain evidence="5">G3</strain>
    </source>
</reference>
<gene>
    <name evidence="5" type="ORF">TVAG_434620</name>
</gene>
<dbReference type="KEGG" id="tva:4774636"/>
<dbReference type="PANTHER" id="PTHR24193:SF121">
    <property type="entry name" value="ADA2A-CONTAINING COMPLEX COMPONENT 3, ISOFORM D"/>
    <property type="match status" value="1"/>
</dbReference>
<reference evidence="5" key="1">
    <citation type="submission" date="2006-10" db="EMBL/GenBank/DDBJ databases">
        <authorList>
            <person name="Amadeo P."/>
            <person name="Zhao Q."/>
            <person name="Wortman J."/>
            <person name="Fraser-Liggett C."/>
            <person name="Carlton J."/>
        </authorList>
    </citation>
    <scope>NUCLEOTIDE SEQUENCE</scope>
    <source>
        <strain evidence="5">G3</strain>
    </source>
</reference>
<dbReference type="PROSITE" id="PS50297">
    <property type="entry name" value="ANK_REP_REGION"/>
    <property type="match status" value="3"/>
</dbReference>
<dbReference type="SMR" id="A2DSP5"/>
<dbReference type="Gene3D" id="1.25.40.20">
    <property type="entry name" value="Ankyrin repeat-containing domain"/>
    <property type="match status" value="2"/>
</dbReference>
<evidence type="ECO:0000256" key="4">
    <source>
        <dbReference type="SAM" id="Phobius"/>
    </source>
</evidence>